<evidence type="ECO:0000259" key="5">
    <source>
        <dbReference type="PROSITE" id="PS51337"/>
    </source>
</evidence>
<comment type="caution">
    <text evidence="6">The sequence shown here is derived from an EMBL/GenBank/DDBJ whole genome shotgun (WGS) entry which is preliminary data.</text>
</comment>
<reference evidence="6 7" key="1">
    <citation type="journal article" date="2021" name="Arch. Microbiol.">
        <title>Harenicola maris gen. nov., sp. nov. isolated from the Sea of Japan shallow sediments.</title>
        <authorList>
            <person name="Romanenko L.A."/>
            <person name="Kurilenko V.V."/>
            <person name="Chernysheva N.Y."/>
            <person name="Tekutyeva L.A."/>
            <person name="Velansky P.V."/>
            <person name="Svetashev V.I."/>
            <person name="Isaeva M.P."/>
        </authorList>
    </citation>
    <scope>NUCLEOTIDE SEQUENCE [LARGE SCALE GENOMIC DNA]</scope>
    <source>
        <strain evidence="6 7">KMM 3653</strain>
    </source>
</reference>
<proteinExistence type="inferred from homology"/>
<dbReference type="InterPro" id="IPR036594">
    <property type="entry name" value="Meth_synthase_dom"/>
</dbReference>
<dbReference type="CDD" id="cd02070">
    <property type="entry name" value="corrinoid_protein_B12-BD"/>
    <property type="match status" value="1"/>
</dbReference>
<comment type="similarity">
    <text evidence="1">Belongs to the methylamine corrinoid protein family.</text>
</comment>
<name>A0AAP2CLM6_9RHOB</name>
<dbReference type="InterPro" id="IPR050554">
    <property type="entry name" value="Met_Synthase/Corrinoid"/>
</dbReference>
<keyword evidence="3" id="KW-0170">Cobalt</keyword>
<feature type="domain" description="B12-binding N-terminal" evidence="5">
    <location>
        <begin position="9"/>
        <end position="103"/>
    </location>
</feature>
<dbReference type="Gene3D" id="3.40.50.280">
    <property type="entry name" value="Cobalamin-binding domain"/>
    <property type="match status" value="1"/>
</dbReference>
<evidence type="ECO:0000313" key="7">
    <source>
        <dbReference type="Proteomes" id="UP001315686"/>
    </source>
</evidence>
<dbReference type="Proteomes" id="UP001315686">
    <property type="component" value="Unassembled WGS sequence"/>
</dbReference>
<dbReference type="FunFam" id="3.40.50.280:FF:000003">
    <property type="entry name" value="Dimethylamine methyltransferase corrinoid protein"/>
    <property type="match status" value="1"/>
</dbReference>
<protein>
    <submittedName>
        <fullName evidence="6">B12-binding domain-containing protein</fullName>
    </submittedName>
</protein>
<evidence type="ECO:0000313" key="6">
    <source>
        <dbReference type="EMBL" id="MBT0956574.1"/>
    </source>
</evidence>
<dbReference type="InterPro" id="IPR036724">
    <property type="entry name" value="Cobalamin-bd_sf"/>
</dbReference>
<dbReference type="GO" id="GO:0046872">
    <property type="term" value="F:metal ion binding"/>
    <property type="evidence" value="ECO:0007669"/>
    <property type="project" value="UniProtKB-KW"/>
</dbReference>
<dbReference type="PANTHER" id="PTHR45833">
    <property type="entry name" value="METHIONINE SYNTHASE"/>
    <property type="match status" value="1"/>
</dbReference>
<accession>A0AAP2CLM6</accession>
<evidence type="ECO:0000256" key="3">
    <source>
        <dbReference type="ARBA" id="ARBA00023285"/>
    </source>
</evidence>
<dbReference type="Pfam" id="PF02310">
    <property type="entry name" value="B12-binding"/>
    <property type="match status" value="1"/>
</dbReference>
<evidence type="ECO:0000259" key="4">
    <source>
        <dbReference type="PROSITE" id="PS51332"/>
    </source>
</evidence>
<dbReference type="GO" id="GO:0031419">
    <property type="term" value="F:cobalamin binding"/>
    <property type="evidence" value="ECO:0007669"/>
    <property type="project" value="InterPro"/>
</dbReference>
<feature type="domain" description="B12-binding" evidence="4">
    <location>
        <begin position="103"/>
        <end position="234"/>
    </location>
</feature>
<dbReference type="SUPFAM" id="SSF52242">
    <property type="entry name" value="Cobalamin (vitamin B12)-binding domain"/>
    <property type="match status" value="1"/>
</dbReference>
<dbReference type="InterPro" id="IPR006158">
    <property type="entry name" value="Cobalamin-bd"/>
</dbReference>
<dbReference type="Pfam" id="PF02607">
    <property type="entry name" value="B12-binding_2"/>
    <property type="match status" value="1"/>
</dbReference>
<dbReference type="GO" id="GO:0008705">
    <property type="term" value="F:methionine synthase activity"/>
    <property type="evidence" value="ECO:0007669"/>
    <property type="project" value="TreeGrafter"/>
</dbReference>
<dbReference type="PANTHER" id="PTHR45833:SF1">
    <property type="entry name" value="METHIONINE SYNTHASE"/>
    <property type="match status" value="1"/>
</dbReference>
<dbReference type="Gene3D" id="1.10.1240.10">
    <property type="entry name" value="Methionine synthase domain"/>
    <property type="match status" value="1"/>
</dbReference>
<dbReference type="InterPro" id="IPR003759">
    <property type="entry name" value="Cbl-bd_cap"/>
</dbReference>
<dbReference type="SUPFAM" id="SSF47644">
    <property type="entry name" value="Methionine synthase domain"/>
    <property type="match status" value="1"/>
</dbReference>
<evidence type="ECO:0000256" key="1">
    <source>
        <dbReference type="ARBA" id="ARBA00010854"/>
    </source>
</evidence>
<dbReference type="PROSITE" id="PS51337">
    <property type="entry name" value="B12_BINDING_NTER"/>
    <property type="match status" value="1"/>
</dbReference>
<dbReference type="RefSeq" id="WP_327792772.1">
    <property type="nucleotide sequence ID" value="NZ_JADQAZ010000001.1"/>
</dbReference>
<dbReference type="GO" id="GO:0046653">
    <property type="term" value="P:tetrahydrofolate metabolic process"/>
    <property type="evidence" value="ECO:0007669"/>
    <property type="project" value="TreeGrafter"/>
</dbReference>
<dbReference type="GO" id="GO:0050667">
    <property type="term" value="P:homocysteine metabolic process"/>
    <property type="evidence" value="ECO:0007669"/>
    <property type="project" value="TreeGrafter"/>
</dbReference>
<sequence length="234" mass="25227">MAEEEDDIILSELNDEELSLQMHDDLYDGLKEEIEEGVNILLERGWEPYRVLTEALVSGMTIVGNDFRDGILFVPEVLLAANAMKGGMAILKPLLAETGAPRMGKMVIGTVKGDIHDIGKNLVSMMMEGAGFEVVDLGINNAVDAYLEAAAAEGADIIGMSALLTTTMPYMKVVIDSLVEKGMREDYIVLVGGAPLNEEFGKAIGADAYCRDAAVAVETAKEYMLRKHNQLAAG</sequence>
<evidence type="ECO:0000256" key="2">
    <source>
        <dbReference type="ARBA" id="ARBA00022723"/>
    </source>
</evidence>
<dbReference type="SMART" id="SM01018">
    <property type="entry name" value="B12-binding_2"/>
    <property type="match status" value="1"/>
</dbReference>
<organism evidence="6 7">
    <name type="scientific">Harenicola maris</name>
    <dbReference type="NCBI Taxonomy" id="2841044"/>
    <lineage>
        <taxon>Bacteria</taxon>
        <taxon>Pseudomonadati</taxon>
        <taxon>Pseudomonadota</taxon>
        <taxon>Alphaproteobacteria</taxon>
        <taxon>Rhodobacterales</taxon>
        <taxon>Paracoccaceae</taxon>
        <taxon>Harenicola</taxon>
    </lineage>
</organism>
<dbReference type="GO" id="GO:0005829">
    <property type="term" value="C:cytosol"/>
    <property type="evidence" value="ECO:0007669"/>
    <property type="project" value="TreeGrafter"/>
</dbReference>
<keyword evidence="7" id="KW-1185">Reference proteome</keyword>
<gene>
    <name evidence="6" type="ORF">IV417_04190</name>
</gene>
<dbReference type="PROSITE" id="PS51332">
    <property type="entry name" value="B12_BINDING"/>
    <property type="match status" value="1"/>
</dbReference>
<dbReference type="AlphaFoldDB" id="A0AAP2CLM6"/>
<dbReference type="EMBL" id="JADQAZ010000001">
    <property type="protein sequence ID" value="MBT0956574.1"/>
    <property type="molecule type" value="Genomic_DNA"/>
</dbReference>
<keyword evidence="2" id="KW-0479">Metal-binding</keyword>